<dbReference type="STRING" id="230361.sm9_0079"/>
<evidence type="ECO:0000256" key="6">
    <source>
        <dbReference type="ARBA" id="ARBA00023136"/>
    </source>
</evidence>
<evidence type="ECO:0000256" key="4">
    <source>
        <dbReference type="ARBA" id="ARBA00022692"/>
    </source>
</evidence>
<keyword evidence="3" id="KW-1003">Cell membrane</keyword>
<dbReference type="GO" id="GO:0005886">
    <property type="term" value="C:plasma membrane"/>
    <property type="evidence" value="ECO:0007669"/>
    <property type="project" value="UniProtKB-SubCell"/>
</dbReference>
<feature type="transmembrane region" description="Helical" evidence="7">
    <location>
        <begin position="67"/>
        <end position="92"/>
    </location>
</feature>
<dbReference type="Gene3D" id="1.10.1760.20">
    <property type="match status" value="1"/>
</dbReference>
<feature type="transmembrane region" description="Helical" evidence="7">
    <location>
        <begin position="41"/>
        <end position="61"/>
    </location>
</feature>
<keyword evidence="2" id="KW-0813">Transport</keyword>
<evidence type="ECO:0000256" key="5">
    <source>
        <dbReference type="ARBA" id="ARBA00022989"/>
    </source>
</evidence>
<evidence type="ECO:0000256" key="2">
    <source>
        <dbReference type="ARBA" id="ARBA00022448"/>
    </source>
</evidence>
<dbReference type="GO" id="GO:0000041">
    <property type="term" value="P:transition metal ion transport"/>
    <property type="evidence" value="ECO:0007669"/>
    <property type="project" value="InterPro"/>
</dbReference>
<dbReference type="PANTHER" id="PTHR34229:SF1">
    <property type="entry name" value="METAL TRANSPORT PROTEIN HI_1621-RELATED"/>
    <property type="match status" value="1"/>
</dbReference>
<gene>
    <name evidence="8" type="ORF">SAMN02910315_01254</name>
</gene>
<organism evidence="8 9">
    <name type="scientific">Methanobrevibacter millerae</name>
    <dbReference type="NCBI Taxonomy" id="230361"/>
    <lineage>
        <taxon>Archaea</taxon>
        <taxon>Methanobacteriati</taxon>
        <taxon>Methanobacteriota</taxon>
        <taxon>Methanomada group</taxon>
        <taxon>Methanobacteria</taxon>
        <taxon>Methanobacteriales</taxon>
        <taxon>Methanobacteriaceae</taxon>
        <taxon>Methanobrevibacter</taxon>
    </lineage>
</organism>
<dbReference type="PANTHER" id="PTHR34229">
    <property type="entry name" value="METAL TRANSPORT PROTEIN HI_1621-RELATED"/>
    <property type="match status" value="1"/>
</dbReference>
<feature type="transmembrane region" description="Helical" evidence="7">
    <location>
        <begin position="12"/>
        <end position="29"/>
    </location>
</feature>
<feature type="transmembrane region" description="Helical" evidence="7">
    <location>
        <begin position="138"/>
        <end position="160"/>
    </location>
</feature>
<proteinExistence type="predicted"/>
<dbReference type="EMBL" id="FMXB01000008">
    <property type="protein sequence ID" value="SDA54486.1"/>
    <property type="molecule type" value="Genomic_DNA"/>
</dbReference>
<comment type="subcellular location">
    <subcellularLocation>
        <location evidence="1">Cell membrane</location>
        <topology evidence="1">Multi-pass membrane protein</topology>
    </subcellularLocation>
</comment>
<keyword evidence="4 7" id="KW-0812">Transmembrane</keyword>
<dbReference type="Pfam" id="PF01891">
    <property type="entry name" value="CbiM"/>
    <property type="match status" value="1"/>
</dbReference>
<dbReference type="OrthoDB" id="82525at2157"/>
<evidence type="ECO:0000256" key="1">
    <source>
        <dbReference type="ARBA" id="ARBA00004651"/>
    </source>
</evidence>
<dbReference type="RefSeq" id="WP_149731807.1">
    <property type="nucleotide sequence ID" value="NZ_FMXB01000008.1"/>
</dbReference>
<dbReference type="Proteomes" id="UP000323439">
    <property type="component" value="Unassembled WGS sequence"/>
</dbReference>
<reference evidence="8 9" key="1">
    <citation type="submission" date="2016-10" db="EMBL/GenBank/DDBJ databases">
        <authorList>
            <person name="Varghese N."/>
            <person name="Submissions S."/>
        </authorList>
    </citation>
    <scope>NUCLEOTIDE SEQUENCE [LARGE SCALE GENOMIC DNA]</scope>
    <source>
        <strain evidence="8 9">DSM 16643</strain>
    </source>
</reference>
<feature type="transmembrane region" description="Helical" evidence="7">
    <location>
        <begin position="167"/>
        <end position="194"/>
    </location>
</feature>
<dbReference type="AlphaFoldDB" id="A0A1G5W9T6"/>
<keyword evidence="6 7" id="KW-0472">Membrane</keyword>
<accession>A0A1G5W9T6</accession>
<evidence type="ECO:0000313" key="9">
    <source>
        <dbReference type="Proteomes" id="UP000323439"/>
    </source>
</evidence>
<feature type="transmembrane region" description="Helical" evidence="7">
    <location>
        <begin position="104"/>
        <end position="126"/>
    </location>
</feature>
<name>A0A1G5W9T6_9EURY</name>
<dbReference type="InterPro" id="IPR002751">
    <property type="entry name" value="CbiM/NikMN"/>
</dbReference>
<evidence type="ECO:0000256" key="7">
    <source>
        <dbReference type="SAM" id="Phobius"/>
    </source>
</evidence>
<protein>
    <submittedName>
        <fullName evidence="8">Cobalt/nickel transport system permease protein</fullName>
    </submittedName>
</protein>
<evidence type="ECO:0000313" key="8">
    <source>
        <dbReference type="EMBL" id="SDA54486.1"/>
    </source>
</evidence>
<keyword evidence="5 7" id="KW-1133">Transmembrane helix</keyword>
<evidence type="ECO:0000256" key="3">
    <source>
        <dbReference type="ARBA" id="ARBA00022475"/>
    </source>
</evidence>
<keyword evidence="9" id="KW-1185">Reference proteome</keyword>
<sequence length="207" mass="22857">MHLPDGIVPLNQAIIYWVITLIIVCIFFYKFSKDEQKEKRIVSIAIFSVFTITITSLSIPSPLGVPIHFFLIPLVAILLGPLSSSIVSFISLLMQAIMLNMGGITILGANFIVMGLILSYVCYAFFMLLEDLNKKFAIFASTIIGIMAATFGQVAVLLISGAMNFDVLLATLIPFYLFISIIEGFANVIIITAIEKIKPEIMEIKKI</sequence>